<dbReference type="Proteomes" id="UP001343257">
    <property type="component" value="Unassembled WGS sequence"/>
</dbReference>
<comment type="caution">
    <text evidence="4">The sequence shown here is derived from an EMBL/GenBank/DDBJ whole genome shotgun (WGS) entry which is preliminary data.</text>
</comment>
<dbReference type="EMBL" id="JARTLD010000048">
    <property type="protein sequence ID" value="MED5019424.1"/>
    <property type="molecule type" value="Genomic_DNA"/>
</dbReference>
<feature type="domain" description="Carbohydrate kinase PfkB" evidence="3">
    <location>
        <begin position="2"/>
        <end position="296"/>
    </location>
</feature>
<keyword evidence="2 4" id="KW-0418">Kinase</keyword>
<dbReference type="InterPro" id="IPR011611">
    <property type="entry name" value="PfkB_dom"/>
</dbReference>
<proteinExistence type="predicted"/>
<name>A0ABU6PX07_9BACL</name>
<dbReference type="PROSITE" id="PS00584">
    <property type="entry name" value="PFKB_KINASES_2"/>
    <property type="match status" value="1"/>
</dbReference>
<keyword evidence="5" id="KW-1185">Reference proteome</keyword>
<evidence type="ECO:0000259" key="3">
    <source>
        <dbReference type="Pfam" id="PF00294"/>
    </source>
</evidence>
<keyword evidence="1" id="KW-0808">Transferase</keyword>
<dbReference type="PANTHER" id="PTHR10584">
    <property type="entry name" value="SUGAR KINASE"/>
    <property type="match status" value="1"/>
</dbReference>
<dbReference type="Pfam" id="PF00294">
    <property type="entry name" value="PfkB"/>
    <property type="match status" value="1"/>
</dbReference>
<evidence type="ECO:0000256" key="1">
    <source>
        <dbReference type="ARBA" id="ARBA00022679"/>
    </source>
</evidence>
<sequence length="307" mass="32985">MNIVVIGELNVDAIVRGADLIPEWNREKLIDSFEIVLGSSSAITACALAGLGADVHFVSVVGDDDFGRFCVKELERMGVNTAHVIRKPELKTGVTLSFSTPSDRGLMTFPGSIPLLKPEDIHEAVLREADHVHFGSYFLQDGMRPHWETLFAQLRSQGITTSFDTGWDVHDVWHRQGIDRLLPHTDLFIPSEEEVMHIYGADSLEEACGMLPAEAHTTAVKCGSRGAMLLEPGLAPEMVASFKVTPVDTTGAGDAFNAGLIYAFCSGLRGREMVAFANASGAISTQGVGGTGSLPSLGKIETLMQSV</sequence>
<dbReference type="GO" id="GO:0016301">
    <property type="term" value="F:kinase activity"/>
    <property type="evidence" value="ECO:0007669"/>
    <property type="project" value="UniProtKB-KW"/>
</dbReference>
<reference evidence="4 5" key="1">
    <citation type="submission" date="2023-03" db="EMBL/GenBank/DDBJ databases">
        <title>Bacillus Genome Sequencing.</title>
        <authorList>
            <person name="Dunlap C."/>
        </authorList>
    </citation>
    <scope>NUCLEOTIDE SEQUENCE [LARGE SCALE GENOMIC DNA]</scope>
    <source>
        <strain evidence="4 5">NRS-52</strain>
    </source>
</reference>
<dbReference type="RefSeq" id="WP_328280391.1">
    <property type="nucleotide sequence ID" value="NZ_JARTLD010000048.1"/>
</dbReference>
<dbReference type="PANTHER" id="PTHR10584:SF166">
    <property type="entry name" value="RIBOKINASE"/>
    <property type="match status" value="1"/>
</dbReference>
<dbReference type="SUPFAM" id="SSF53613">
    <property type="entry name" value="Ribokinase-like"/>
    <property type="match status" value="1"/>
</dbReference>
<organism evidence="4 5">
    <name type="scientific">Paenibacillus chibensis</name>
    <dbReference type="NCBI Taxonomy" id="59846"/>
    <lineage>
        <taxon>Bacteria</taxon>
        <taxon>Bacillati</taxon>
        <taxon>Bacillota</taxon>
        <taxon>Bacilli</taxon>
        <taxon>Bacillales</taxon>
        <taxon>Paenibacillaceae</taxon>
        <taxon>Paenibacillus</taxon>
    </lineage>
</organism>
<dbReference type="InterPro" id="IPR002173">
    <property type="entry name" value="Carboh/pur_kinase_PfkB_CS"/>
</dbReference>
<evidence type="ECO:0000313" key="4">
    <source>
        <dbReference type="EMBL" id="MED5019424.1"/>
    </source>
</evidence>
<dbReference type="CDD" id="cd01166">
    <property type="entry name" value="KdgK"/>
    <property type="match status" value="1"/>
</dbReference>
<protein>
    <submittedName>
        <fullName evidence="4">Carbohydrate kinase family protein</fullName>
    </submittedName>
</protein>
<dbReference type="Gene3D" id="3.40.1190.20">
    <property type="match status" value="1"/>
</dbReference>
<accession>A0ABU6PX07</accession>
<dbReference type="InterPro" id="IPR029056">
    <property type="entry name" value="Ribokinase-like"/>
</dbReference>
<evidence type="ECO:0000256" key="2">
    <source>
        <dbReference type="ARBA" id="ARBA00022777"/>
    </source>
</evidence>
<gene>
    <name evidence="4" type="ORF">P9847_19150</name>
</gene>
<evidence type="ECO:0000313" key="5">
    <source>
        <dbReference type="Proteomes" id="UP001343257"/>
    </source>
</evidence>